<reference evidence="1" key="1">
    <citation type="journal article" date="2012" name="BMC Biol.">
        <title>Comprehensive microarray-based analysis for stage-specific larval camouflage pattern-associated genes in the swallowtail butterfly, Papilio xuthus.</title>
        <authorList>
            <person name="Futahashi R."/>
            <person name="Shirataki H."/>
            <person name="Narita T."/>
            <person name="Mita K."/>
            <person name="Fujiwara H."/>
        </authorList>
    </citation>
    <scope>NUCLEOTIDE SEQUENCE</scope>
    <source>
        <tissue evidence="1">Epidermis</tissue>
    </source>
</reference>
<dbReference type="GO" id="GO:0003951">
    <property type="term" value="F:NAD+ kinase activity"/>
    <property type="evidence" value="ECO:0007669"/>
    <property type="project" value="TreeGrafter"/>
</dbReference>
<name>I4DNJ0_PAPXU</name>
<organism evidence="1">
    <name type="scientific">Papilio xuthus</name>
    <name type="common">Asian swallowtail butterfly</name>
    <dbReference type="NCBI Taxonomy" id="66420"/>
    <lineage>
        <taxon>Eukaryota</taxon>
        <taxon>Metazoa</taxon>
        <taxon>Ecdysozoa</taxon>
        <taxon>Arthropoda</taxon>
        <taxon>Hexapoda</taxon>
        <taxon>Insecta</taxon>
        <taxon>Pterygota</taxon>
        <taxon>Neoptera</taxon>
        <taxon>Endopterygota</taxon>
        <taxon>Lepidoptera</taxon>
        <taxon>Glossata</taxon>
        <taxon>Ditrysia</taxon>
        <taxon>Papilionoidea</taxon>
        <taxon>Papilionidae</taxon>
        <taxon>Papilioninae</taxon>
        <taxon>Papilio</taxon>
    </lineage>
</organism>
<evidence type="ECO:0000313" key="1">
    <source>
        <dbReference type="EMBL" id="BAM19480.1"/>
    </source>
</evidence>
<keyword evidence="1" id="KW-0808">Transferase</keyword>
<dbReference type="InterPro" id="IPR017438">
    <property type="entry name" value="ATP-NAD_kinase_N"/>
</dbReference>
<dbReference type="PANTHER" id="PTHR20275">
    <property type="entry name" value="NAD KINASE"/>
    <property type="match status" value="1"/>
</dbReference>
<protein>
    <submittedName>
        <fullName evidence="1">Poly(P)/ATP NAD kinase</fullName>
    </submittedName>
</protein>
<accession>I4DNJ0</accession>
<dbReference type="EMBL" id="AK402958">
    <property type="protein sequence ID" value="BAM19480.1"/>
    <property type="molecule type" value="mRNA"/>
</dbReference>
<dbReference type="GO" id="GO:0006741">
    <property type="term" value="P:NADP+ biosynthetic process"/>
    <property type="evidence" value="ECO:0007669"/>
    <property type="project" value="TreeGrafter"/>
</dbReference>
<keyword evidence="1" id="KW-0418">Kinase</keyword>
<proteinExistence type="evidence at transcript level"/>
<dbReference type="AlphaFoldDB" id="I4DNJ0"/>
<sequence length="174" mass="20004">MLSMESLWCSSESELSSLKIAKTAERPEYRFSRRRSSKSLIPQALLHCPEPQPRAHRRRRSGTWPRTRSLNAPSPIQQFGPCGRIMKNSAMVMQIQDPASQRLTWYKPPLTVLVIKKVHDASILASFVQLVHWLVHDKSMVVFVEAAVLDDTLLAEYGDFASVRERLNDIPRWH</sequence>
<dbReference type="PANTHER" id="PTHR20275:SF0">
    <property type="entry name" value="NAD KINASE"/>
    <property type="match status" value="1"/>
</dbReference>
<dbReference type="Gene3D" id="3.40.50.10330">
    <property type="entry name" value="Probable inorganic polyphosphate/atp-NAD kinase, domain 1"/>
    <property type="match status" value="1"/>
</dbReference>